<keyword evidence="6" id="KW-0677">Repeat</keyword>
<evidence type="ECO:0000256" key="10">
    <source>
        <dbReference type="SAM" id="MobiDB-lite"/>
    </source>
</evidence>
<dbReference type="PROSITE" id="PS50294">
    <property type="entry name" value="WD_REPEATS_REGION"/>
    <property type="match status" value="4"/>
</dbReference>
<dbReference type="PROSITE" id="PS50082">
    <property type="entry name" value="WD_REPEATS_2"/>
    <property type="match status" value="4"/>
</dbReference>
<name>A0A182DY56_ONCOC</name>
<keyword evidence="5 9" id="KW-0853">WD repeat</keyword>
<evidence type="ECO:0000256" key="1">
    <source>
        <dbReference type="ARBA" id="ARBA00004496"/>
    </source>
</evidence>
<dbReference type="SMART" id="SM00320">
    <property type="entry name" value="WD40"/>
    <property type="match status" value="6"/>
</dbReference>
<keyword evidence="4" id="KW-0597">Phosphoprotein</keyword>
<evidence type="ECO:0000313" key="12">
    <source>
        <dbReference type="EMBL" id="VDK62461.1"/>
    </source>
</evidence>
<evidence type="ECO:0000313" key="14">
    <source>
        <dbReference type="WBParaSite" id="nOo.2.0.1.t00597-RA"/>
    </source>
</evidence>
<feature type="domain" description="Striatin N-terminal" evidence="11">
    <location>
        <begin position="62"/>
        <end position="195"/>
    </location>
</feature>
<dbReference type="FunFam" id="1.20.5.300:FF:000001">
    <property type="entry name" value="striatin isoform X1"/>
    <property type="match status" value="1"/>
</dbReference>
<feature type="region of interest" description="Disordered" evidence="10">
    <location>
        <begin position="1"/>
        <end position="36"/>
    </location>
</feature>
<dbReference type="InterPro" id="IPR051488">
    <property type="entry name" value="WD_repeat_striatin"/>
</dbReference>
<evidence type="ECO:0000256" key="9">
    <source>
        <dbReference type="PROSITE-ProRule" id="PRU00221"/>
    </source>
</evidence>
<evidence type="ECO:0000259" key="11">
    <source>
        <dbReference type="Pfam" id="PF08232"/>
    </source>
</evidence>
<dbReference type="WBParaSite" id="nOo.2.0.1.t00597-RA">
    <property type="protein sequence ID" value="nOo.2.0.1.t00597-RA"/>
    <property type="gene ID" value="nOo.2.0.1.g00597"/>
</dbReference>
<feature type="compositionally biased region" description="Polar residues" evidence="10">
    <location>
        <begin position="1"/>
        <end position="18"/>
    </location>
</feature>
<feature type="repeat" description="WD" evidence="9">
    <location>
        <begin position="479"/>
        <end position="512"/>
    </location>
</feature>
<dbReference type="EMBL" id="UYRW01000059">
    <property type="protein sequence ID" value="VDK62461.1"/>
    <property type="molecule type" value="Genomic_DNA"/>
</dbReference>
<dbReference type="OrthoDB" id="727118at2759"/>
<feature type="repeat" description="WD" evidence="9">
    <location>
        <begin position="694"/>
        <end position="735"/>
    </location>
</feature>
<evidence type="ECO:0000256" key="2">
    <source>
        <dbReference type="ARBA" id="ARBA00009616"/>
    </source>
</evidence>
<comment type="similarity">
    <text evidence="2">Belongs to the WD repeat striatin family.</text>
</comment>
<organism evidence="14">
    <name type="scientific">Onchocerca ochengi</name>
    <name type="common">Filarial nematode worm</name>
    <dbReference type="NCBI Taxonomy" id="42157"/>
    <lineage>
        <taxon>Eukaryota</taxon>
        <taxon>Metazoa</taxon>
        <taxon>Ecdysozoa</taxon>
        <taxon>Nematoda</taxon>
        <taxon>Chromadorea</taxon>
        <taxon>Rhabditida</taxon>
        <taxon>Spirurina</taxon>
        <taxon>Spiruromorpha</taxon>
        <taxon>Filarioidea</taxon>
        <taxon>Onchocercidae</taxon>
        <taxon>Onchocerca</taxon>
    </lineage>
</organism>
<feature type="repeat" description="WD" evidence="9">
    <location>
        <begin position="415"/>
        <end position="456"/>
    </location>
</feature>
<dbReference type="InterPro" id="IPR019775">
    <property type="entry name" value="WD40_repeat_CS"/>
</dbReference>
<protein>
    <submittedName>
        <fullName evidence="14">Striatin domain-containing protein</fullName>
    </submittedName>
</protein>
<proteinExistence type="inferred from homology"/>
<dbReference type="PANTHER" id="PTHR15653">
    <property type="entry name" value="STRIATIN"/>
    <property type="match status" value="1"/>
</dbReference>
<feature type="region of interest" description="Disordered" evidence="10">
    <location>
        <begin position="296"/>
        <end position="315"/>
    </location>
</feature>
<evidence type="ECO:0000256" key="3">
    <source>
        <dbReference type="ARBA" id="ARBA00022490"/>
    </source>
</evidence>
<feature type="compositionally biased region" description="Basic and acidic residues" evidence="10">
    <location>
        <begin position="296"/>
        <end position="305"/>
    </location>
</feature>
<dbReference type="GO" id="GO:0005737">
    <property type="term" value="C:cytoplasm"/>
    <property type="evidence" value="ECO:0007669"/>
    <property type="project" value="UniProtKB-SubCell"/>
</dbReference>
<keyword evidence="7" id="KW-0112">Calmodulin-binding</keyword>
<evidence type="ECO:0000256" key="7">
    <source>
        <dbReference type="ARBA" id="ARBA00022860"/>
    </source>
</evidence>
<reference evidence="14" key="1">
    <citation type="submission" date="2016-06" db="UniProtKB">
        <authorList>
            <consortium name="WormBaseParasite"/>
        </authorList>
    </citation>
    <scope>IDENTIFICATION</scope>
</reference>
<dbReference type="GO" id="GO:0005516">
    <property type="term" value="F:calmodulin binding"/>
    <property type="evidence" value="ECO:0007669"/>
    <property type="project" value="UniProtKB-KW"/>
</dbReference>
<evidence type="ECO:0000256" key="8">
    <source>
        <dbReference type="ARBA" id="ARBA00023054"/>
    </source>
</evidence>
<keyword evidence="13" id="KW-1185">Reference proteome</keyword>
<feature type="repeat" description="WD" evidence="9">
    <location>
        <begin position="532"/>
        <end position="564"/>
    </location>
</feature>
<dbReference type="InterPro" id="IPR013258">
    <property type="entry name" value="Striatin_N"/>
</dbReference>
<dbReference type="AlphaFoldDB" id="A0A182DY56"/>
<dbReference type="InterPro" id="IPR020472">
    <property type="entry name" value="WD40_PAC1"/>
</dbReference>
<dbReference type="InterPro" id="IPR001680">
    <property type="entry name" value="WD40_rpt"/>
</dbReference>
<accession>A0A182DY56</accession>
<feature type="region of interest" description="Disordered" evidence="10">
    <location>
        <begin position="321"/>
        <end position="361"/>
    </location>
</feature>
<feature type="compositionally biased region" description="Basic and acidic residues" evidence="10">
    <location>
        <begin position="266"/>
        <end position="277"/>
    </location>
</feature>
<dbReference type="PANTHER" id="PTHR15653:SF0">
    <property type="entry name" value="CONNECTOR OF KINASE TO AP-1, ISOFORM E"/>
    <property type="match status" value="1"/>
</dbReference>
<keyword evidence="3" id="KW-0963">Cytoplasm</keyword>
<dbReference type="Gene3D" id="1.20.5.300">
    <property type="match status" value="1"/>
</dbReference>
<gene>
    <name evidence="12" type="ORF">NOO_LOCUS597</name>
</gene>
<evidence type="ECO:0000256" key="6">
    <source>
        <dbReference type="ARBA" id="ARBA00022737"/>
    </source>
</evidence>
<dbReference type="InterPro" id="IPR015943">
    <property type="entry name" value="WD40/YVTN_repeat-like_dom_sf"/>
</dbReference>
<keyword evidence="8" id="KW-0175">Coiled coil</keyword>
<feature type="region of interest" description="Disordered" evidence="10">
    <location>
        <begin position="244"/>
        <end position="278"/>
    </location>
</feature>
<dbReference type="SUPFAM" id="SSF50978">
    <property type="entry name" value="WD40 repeat-like"/>
    <property type="match status" value="1"/>
</dbReference>
<dbReference type="Gene3D" id="2.130.10.10">
    <property type="entry name" value="YVTN repeat-like/Quinoprotein amine dehydrogenase"/>
    <property type="match status" value="2"/>
</dbReference>
<comment type="subcellular location">
    <subcellularLocation>
        <location evidence="1">Cytoplasm</location>
    </subcellularLocation>
</comment>
<feature type="compositionally biased region" description="Polar residues" evidence="10">
    <location>
        <begin position="25"/>
        <end position="35"/>
    </location>
</feature>
<evidence type="ECO:0000256" key="4">
    <source>
        <dbReference type="ARBA" id="ARBA00022553"/>
    </source>
</evidence>
<evidence type="ECO:0000313" key="13">
    <source>
        <dbReference type="Proteomes" id="UP000271087"/>
    </source>
</evidence>
<dbReference type="InterPro" id="IPR036322">
    <property type="entry name" value="WD40_repeat_dom_sf"/>
</dbReference>
<dbReference type="Pfam" id="PF08232">
    <property type="entry name" value="Striatin"/>
    <property type="match status" value="1"/>
</dbReference>
<feature type="compositionally biased region" description="Basic and acidic residues" evidence="10">
    <location>
        <begin position="321"/>
        <end position="331"/>
    </location>
</feature>
<dbReference type="Proteomes" id="UP000271087">
    <property type="component" value="Unassembled WGS sequence"/>
</dbReference>
<reference evidence="12 13" key="2">
    <citation type="submission" date="2018-08" db="EMBL/GenBank/DDBJ databases">
        <authorList>
            <person name="Laetsch R D."/>
            <person name="Stevens L."/>
            <person name="Kumar S."/>
            <person name="Blaxter L. M."/>
        </authorList>
    </citation>
    <scope>NUCLEOTIDE SEQUENCE [LARGE SCALE GENOMIC DNA]</scope>
</reference>
<dbReference type="PRINTS" id="PR00320">
    <property type="entry name" value="GPROTEINBRPT"/>
</dbReference>
<sequence>MVNISNSSLAQRESNIVDTSKRTDTNINEDMSNNEYPLHDVQQDSNALDCKGDEQSRKIPYTMHGVLHYLQHEWSRYEMDRAQWEMERAELQARISFLHGERKGQENLKADLIRRIKMLEYSLKQERAKNYRLTHNGQDKPEDELTPDEAAESTEQVSLDVDAYSSQCNSASSFRNARALLRQYLQEIGYSETILDVRSFRAKNLLGLMSNSDWQADSNSASRQSAVKALQDTDRAVMEAAQYLRKKKRDNSAPAGSDDSDSDDDEKGRKEYKKDSLDPETVDALGEFSFLKDEKTDISRKRSEGSGEWSINQRAIDQMKEKFRSEQERKRSNSQSDSSSGRGPLHQLRLGSDDVKKEASDDDVQQFFGNKSKREFMDINVALGIADEGNVDIKDDFIIPDEDTSNIRWNLKFTLRSHFDSIRAMQFHPVEPVLITASEDSTAKLWNLGSSGMKMDLKENQISAHSQSTITELEPTYTFRGHNGPILSMDMSPTGDMCYTGGFDGVVCCWSVPSINTDIYEPYDSKVLCEKLKGHSSAIWSVAFHSSDNRLVSASADGTIKLWEPGNTDALIKSFAAALPNIKPTSVDFVSTEPQQLLAAYTLSYASIIDIETGRNVLSFDFGDEDAGTITKILSHPTMSVSLTASNDRKIRYFDNNTDYFSLAANDCCFLTLLEISVKAFYINALLCKMIHGTVAHVEAISCLAIDPNGLYLLSGSHDGSLRLWNMEKRICLQEIAAHRKKFDSAVMTVAFHPSRPLIGSAGADALAKVFSSQKYLHGSSFES</sequence>
<evidence type="ECO:0000256" key="5">
    <source>
        <dbReference type="ARBA" id="ARBA00022574"/>
    </source>
</evidence>
<dbReference type="STRING" id="42157.A0A182DY56"/>
<feature type="compositionally biased region" description="Acidic residues" evidence="10">
    <location>
        <begin position="141"/>
        <end position="152"/>
    </location>
</feature>
<dbReference type="PROSITE" id="PS00678">
    <property type="entry name" value="WD_REPEATS_1"/>
    <property type="match status" value="2"/>
</dbReference>
<feature type="region of interest" description="Disordered" evidence="10">
    <location>
        <begin position="130"/>
        <end position="156"/>
    </location>
</feature>
<dbReference type="Pfam" id="PF00400">
    <property type="entry name" value="WD40"/>
    <property type="match status" value="5"/>
</dbReference>
<dbReference type="CDD" id="cd00200">
    <property type="entry name" value="WD40"/>
    <property type="match status" value="1"/>
</dbReference>